<gene>
    <name evidence="1" type="ORF">JI741_10815</name>
</gene>
<organism evidence="1 2">
    <name type="scientific">Chryseolinea lacunae</name>
    <dbReference type="NCBI Taxonomy" id="2801331"/>
    <lineage>
        <taxon>Bacteria</taxon>
        <taxon>Pseudomonadati</taxon>
        <taxon>Bacteroidota</taxon>
        <taxon>Cytophagia</taxon>
        <taxon>Cytophagales</taxon>
        <taxon>Fulvivirgaceae</taxon>
        <taxon>Chryseolinea</taxon>
    </lineage>
</organism>
<evidence type="ECO:0000313" key="1">
    <source>
        <dbReference type="EMBL" id="MBL0741712.1"/>
    </source>
</evidence>
<reference evidence="1 2" key="1">
    <citation type="submission" date="2021-01" db="EMBL/GenBank/DDBJ databases">
        <title>Chryseolinea sp. Jin1 Genome sequencing and assembly.</title>
        <authorList>
            <person name="Kim I."/>
        </authorList>
    </citation>
    <scope>NUCLEOTIDE SEQUENCE [LARGE SCALE GENOMIC DNA]</scope>
    <source>
        <strain evidence="1 2">Jin1</strain>
    </source>
</reference>
<dbReference type="EMBL" id="JAERRB010000003">
    <property type="protein sequence ID" value="MBL0741712.1"/>
    <property type="molecule type" value="Genomic_DNA"/>
</dbReference>
<sequence>MEISFVIVKKTHVMLAAGFLLTTLVSCEQKAAETTGMLYNIDSLLSVQAQYLVQSNASLQKVSVLGNDEKKAVVKPKDSLAWENELNIFREVESVNKPLNQRYYTIERFSDPRSNLLVKAFTEKKDPNTQFSPPVKYLRIYYHGTMANVRKIEAGYEEENALYKSNHLLTLQFQEVYNKTVLTSYFIGGGQKMFLGDSVAYTIQASVTIPH</sequence>
<name>A0ABS1KSP5_9BACT</name>
<comment type="caution">
    <text evidence="1">The sequence shown here is derived from an EMBL/GenBank/DDBJ whole genome shotgun (WGS) entry which is preliminary data.</text>
</comment>
<proteinExistence type="predicted"/>
<keyword evidence="2" id="KW-1185">Reference proteome</keyword>
<evidence type="ECO:0000313" key="2">
    <source>
        <dbReference type="Proteomes" id="UP000613030"/>
    </source>
</evidence>
<dbReference type="Proteomes" id="UP000613030">
    <property type="component" value="Unassembled WGS sequence"/>
</dbReference>
<dbReference type="RefSeq" id="WP_202009096.1">
    <property type="nucleotide sequence ID" value="NZ_JAERRB010000003.1"/>
</dbReference>
<accession>A0ABS1KSP5</accession>
<protein>
    <recommendedName>
        <fullName evidence="3">Lipoprotein</fullName>
    </recommendedName>
</protein>
<evidence type="ECO:0008006" key="3">
    <source>
        <dbReference type="Google" id="ProtNLM"/>
    </source>
</evidence>